<dbReference type="InterPro" id="IPR029058">
    <property type="entry name" value="AB_hydrolase_fold"/>
</dbReference>
<dbReference type="InterPro" id="IPR050955">
    <property type="entry name" value="Plant_Biomass_Hydrol_Est"/>
</dbReference>
<dbReference type="GO" id="GO:0016787">
    <property type="term" value="F:hydrolase activity"/>
    <property type="evidence" value="ECO:0007669"/>
    <property type="project" value="UniProtKB-KW"/>
</dbReference>
<organism evidence="4 5">
    <name type="scientific">Mucilaginibacter ginsenosidivorax</name>
    <dbReference type="NCBI Taxonomy" id="862126"/>
    <lineage>
        <taxon>Bacteria</taxon>
        <taxon>Pseudomonadati</taxon>
        <taxon>Bacteroidota</taxon>
        <taxon>Sphingobacteriia</taxon>
        <taxon>Sphingobacteriales</taxon>
        <taxon>Sphingobacteriaceae</taxon>
        <taxon>Mucilaginibacter</taxon>
    </lineage>
</organism>
<feature type="signal peptide" evidence="3">
    <location>
        <begin position="1"/>
        <end position="21"/>
    </location>
</feature>
<evidence type="ECO:0008006" key="6">
    <source>
        <dbReference type="Google" id="ProtNLM"/>
    </source>
</evidence>
<dbReference type="OrthoDB" id="699118at2"/>
<evidence type="ECO:0000256" key="2">
    <source>
        <dbReference type="ARBA" id="ARBA00022801"/>
    </source>
</evidence>
<keyword evidence="2" id="KW-0378">Hydrolase</keyword>
<gene>
    <name evidence="4" type="ORF">FSB76_08085</name>
</gene>
<dbReference type="PANTHER" id="PTHR43037">
    <property type="entry name" value="UNNAMED PRODUCT-RELATED"/>
    <property type="match status" value="1"/>
</dbReference>
<dbReference type="PANTHER" id="PTHR43037:SF5">
    <property type="entry name" value="FERULOYL ESTERASE"/>
    <property type="match status" value="1"/>
</dbReference>
<evidence type="ECO:0000313" key="5">
    <source>
        <dbReference type="Proteomes" id="UP000321362"/>
    </source>
</evidence>
<feature type="chain" id="PRO_5022710431" description="Phospholipase/carboxylesterase/thioesterase domain-containing protein" evidence="3">
    <location>
        <begin position="22"/>
        <end position="436"/>
    </location>
</feature>
<reference evidence="4 5" key="1">
    <citation type="journal article" date="2013" name="J. Microbiol.">
        <title>Mucilaginibacter ginsenosidivorax sp. nov., with ginsenoside converting activity isolated from sediment.</title>
        <authorList>
            <person name="Kim J.K."/>
            <person name="Choi T.E."/>
            <person name="Liu Q.M."/>
            <person name="Park H.Y."/>
            <person name="Yi T.H."/>
            <person name="Yoon M.H."/>
            <person name="Kim S.C."/>
            <person name="Im W.T."/>
        </authorList>
    </citation>
    <scope>NUCLEOTIDE SEQUENCE [LARGE SCALE GENOMIC DNA]</scope>
    <source>
        <strain evidence="4 5">KHI28</strain>
    </source>
</reference>
<accession>A0A5B8VWD8</accession>
<sequence length="436" mass="49543">MFKYYRLIATLFLLFTGPAFAQVTDFSSIPKSDSDKLLKNGQPADLGHSHFPLLKEYRDMHIFTINDSVFGAVPFRLFIPQTYDPSVATPLVLLLHGAVGASHFSDAMGQHRVTEADDDPFIGKLCKTGNIIIMPYGDETKKFSWVVNKWRPTENLTFKTLLNIINEVKRSVNINDDKVFAMGHSDGSDGAFALDVYNPTPFAGFLCYNSMLTNLAANDIYLRNATNKPLYAVHSNKDDIRPIEQARVIIKLLDSLKTNVKYKEYYGYQHFDKHLDLDYPNALKFIDSTRRTPYPKAIFWETSSHLFSNCNWLVINNLDIALNAAPWHKAYNIGSYYKNTKTWKSYPYYSINPSAAIKGTYNNNTFEIYTSRVTAFEVLISPQMVDINKEVKIILNGKTAFAGKVKADGNFFKKQFAKTHDRKAVWVAAVPVRVVN</sequence>
<name>A0A5B8VWD8_9SPHI</name>
<evidence type="ECO:0000313" key="4">
    <source>
        <dbReference type="EMBL" id="QEC75907.1"/>
    </source>
</evidence>
<dbReference type="Proteomes" id="UP000321362">
    <property type="component" value="Chromosome"/>
</dbReference>
<dbReference type="KEGG" id="mgk:FSB76_08085"/>
<dbReference type="AlphaFoldDB" id="A0A5B8VWD8"/>
<proteinExistence type="predicted"/>
<dbReference type="Gene3D" id="3.40.50.1820">
    <property type="entry name" value="alpha/beta hydrolase"/>
    <property type="match status" value="1"/>
</dbReference>
<dbReference type="RefSeq" id="WP_147053093.1">
    <property type="nucleotide sequence ID" value="NZ_CP042437.1"/>
</dbReference>
<dbReference type="EMBL" id="CP042437">
    <property type="protein sequence ID" value="QEC75907.1"/>
    <property type="molecule type" value="Genomic_DNA"/>
</dbReference>
<evidence type="ECO:0000256" key="3">
    <source>
        <dbReference type="SAM" id="SignalP"/>
    </source>
</evidence>
<protein>
    <recommendedName>
        <fullName evidence="6">Phospholipase/carboxylesterase/thioesterase domain-containing protein</fullName>
    </recommendedName>
</protein>
<evidence type="ECO:0000256" key="1">
    <source>
        <dbReference type="ARBA" id="ARBA00022729"/>
    </source>
</evidence>
<dbReference type="SUPFAM" id="SSF53474">
    <property type="entry name" value="alpha/beta-Hydrolases"/>
    <property type="match status" value="1"/>
</dbReference>
<keyword evidence="5" id="KW-1185">Reference proteome</keyword>
<keyword evidence="1 3" id="KW-0732">Signal</keyword>